<reference evidence="8" key="1">
    <citation type="journal article" date="2014" name="Int. J. Syst. Evol. Microbiol.">
        <title>Complete genome sequence of Corynebacterium casei LMG S-19264T (=DSM 44701T), isolated from a smear-ripened cheese.</title>
        <authorList>
            <consortium name="US DOE Joint Genome Institute (JGI-PGF)"/>
            <person name="Walter F."/>
            <person name="Albersmeier A."/>
            <person name="Kalinowski J."/>
            <person name="Ruckert C."/>
        </authorList>
    </citation>
    <scope>NUCLEOTIDE SEQUENCE</scope>
    <source>
        <strain evidence="8">CGMCC 1.15254</strain>
    </source>
</reference>
<keyword evidence="2 6" id="KW-1003">Cell membrane</keyword>
<comment type="caution">
    <text evidence="6">Lacks conserved residue(s) required for the propagation of feature annotation.</text>
</comment>
<reference evidence="8" key="2">
    <citation type="submission" date="2020-09" db="EMBL/GenBank/DDBJ databases">
        <authorList>
            <person name="Sun Q."/>
            <person name="Zhou Y."/>
        </authorList>
    </citation>
    <scope>NUCLEOTIDE SEQUENCE</scope>
    <source>
        <strain evidence="8">CGMCC 1.15254</strain>
    </source>
</reference>
<feature type="transmembrane region" description="Helical" evidence="6">
    <location>
        <begin position="44"/>
        <end position="64"/>
    </location>
</feature>
<evidence type="ECO:0000256" key="6">
    <source>
        <dbReference type="RuleBase" id="RU366058"/>
    </source>
</evidence>
<name>A0A917C2U2_9PROT</name>
<evidence type="ECO:0000256" key="5">
    <source>
        <dbReference type="ARBA" id="ARBA00023136"/>
    </source>
</evidence>
<proteinExistence type="inferred from homology"/>
<keyword evidence="9" id="KW-1185">Reference proteome</keyword>
<evidence type="ECO:0000256" key="3">
    <source>
        <dbReference type="ARBA" id="ARBA00022692"/>
    </source>
</evidence>
<gene>
    <name evidence="8" type="ORF">GCM10011332_24570</name>
</gene>
<keyword evidence="4 6" id="KW-1133">Transmembrane helix</keyword>
<dbReference type="InterPro" id="IPR032816">
    <property type="entry name" value="VTT_dom"/>
</dbReference>
<dbReference type="RefSeq" id="WP_188665614.1">
    <property type="nucleotide sequence ID" value="NZ_BMHV01000018.1"/>
</dbReference>
<dbReference type="Pfam" id="PF09335">
    <property type="entry name" value="VTT_dom"/>
    <property type="match status" value="1"/>
</dbReference>
<sequence>MNFKVFIKGLVFLCSLAGAAYLLSLGMDESWIDENVRGQGLKGWVIFISLGGVLAAVGFPRQILAFMGGYAFGVVKGTTITVLAVGVGCILTFTYARALGRNFVKRKFPRKVKRIDAFLSESPFLMSLLIRLLPAGSNVATNAAAGVSGVRALPFVIGSLIGYIPQTIVFALAGSGVDVDPVWRIGLSAVLFLCSGLLGVYLYRRYRHGKTLGREIESQLSGDEDEAEAIVRECDRGSSSSQA</sequence>
<evidence type="ECO:0000256" key="1">
    <source>
        <dbReference type="ARBA" id="ARBA00004651"/>
    </source>
</evidence>
<keyword evidence="3 6" id="KW-0812">Transmembrane</keyword>
<protein>
    <recommendedName>
        <fullName evidence="6">TVP38/TMEM64 family membrane protein</fullName>
    </recommendedName>
</protein>
<evidence type="ECO:0000313" key="8">
    <source>
        <dbReference type="EMBL" id="GGF69545.1"/>
    </source>
</evidence>
<evidence type="ECO:0000313" key="9">
    <source>
        <dbReference type="Proteomes" id="UP000632498"/>
    </source>
</evidence>
<dbReference type="Proteomes" id="UP000632498">
    <property type="component" value="Unassembled WGS sequence"/>
</dbReference>
<evidence type="ECO:0000259" key="7">
    <source>
        <dbReference type="Pfam" id="PF09335"/>
    </source>
</evidence>
<feature type="transmembrane region" description="Helical" evidence="6">
    <location>
        <begin position="70"/>
        <end position="96"/>
    </location>
</feature>
<organism evidence="8 9">
    <name type="scientific">Terasakiella brassicae</name>
    <dbReference type="NCBI Taxonomy" id="1634917"/>
    <lineage>
        <taxon>Bacteria</taxon>
        <taxon>Pseudomonadati</taxon>
        <taxon>Pseudomonadota</taxon>
        <taxon>Alphaproteobacteria</taxon>
        <taxon>Rhodospirillales</taxon>
        <taxon>Terasakiellaceae</taxon>
        <taxon>Terasakiella</taxon>
    </lineage>
</organism>
<dbReference type="EMBL" id="BMHV01000018">
    <property type="protein sequence ID" value="GGF69545.1"/>
    <property type="molecule type" value="Genomic_DNA"/>
</dbReference>
<feature type="transmembrane region" description="Helical" evidence="6">
    <location>
        <begin position="6"/>
        <end position="23"/>
    </location>
</feature>
<keyword evidence="5 6" id="KW-0472">Membrane</keyword>
<evidence type="ECO:0000256" key="2">
    <source>
        <dbReference type="ARBA" id="ARBA00022475"/>
    </source>
</evidence>
<dbReference type="InterPro" id="IPR015414">
    <property type="entry name" value="TMEM64"/>
</dbReference>
<feature type="domain" description="VTT" evidence="7">
    <location>
        <begin position="59"/>
        <end position="175"/>
    </location>
</feature>
<dbReference type="GO" id="GO:0005886">
    <property type="term" value="C:plasma membrane"/>
    <property type="evidence" value="ECO:0007669"/>
    <property type="project" value="UniProtKB-SubCell"/>
</dbReference>
<comment type="subcellular location">
    <subcellularLocation>
        <location evidence="1 6">Cell membrane</location>
        <topology evidence="1 6">Multi-pass membrane protein</topology>
    </subcellularLocation>
</comment>
<dbReference type="PANTHER" id="PTHR12677:SF59">
    <property type="entry name" value="GOLGI APPARATUS MEMBRANE PROTEIN TVP38-RELATED"/>
    <property type="match status" value="1"/>
</dbReference>
<comment type="caution">
    <text evidence="8">The sequence shown here is derived from an EMBL/GenBank/DDBJ whole genome shotgun (WGS) entry which is preliminary data.</text>
</comment>
<accession>A0A917C2U2</accession>
<comment type="similarity">
    <text evidence="6">Belongs to the TVP38/TMEM64 family.</text>
</comment>
<feature type="transmembrane region" description="Helical" evidence="6">
    <location>
        <begin position="182"/>
        <end position="203"/>
    </location>
</feature>
<evidence type="ECO:0000256" key="4">
    <source>
        <dbReference type="ARBA" id="ARBA00022989"/>
    </source>
</evidence>
<dbReference type="AlphaFoldDB" id="A0A917C2U2"/>
<dbReference type="PANTHER" id="PTHR12677">
    <property type="entry name" value="GOLGI APPARATUS MEMBRANE PROTEIN TVP38-RELATED"/>
    <property type="match status" value="1"/>
</dbReference>